<evidence type="ECO:0000313" key="2">
    <source>
        <dbReference type="EMBL" id="SHM79632.1"/>
    </source>
</evidence>
<evidence type="ECO:0000256" key="1">
    <source>
        <dbReference type="SAM" id="SignalP"/>
    </source>
</evidence>
<dbReference type="RefSeq" id="WP_073209022.1">
    <property type="nucleotide sequence ID" value="NZ_FRCL01000007.1"/>
</dbReference>
<evidence type="ECO:0000313" key="3">
    <source>
        <dbReference type="Proteomes" id="UP000184092"/>
    </source>
</evidence>
<dbReference type="SUPFAM" id="SSF160574">
    <property type="entry name" value="BT0923-like"/>
    <property type="match status" value="1"/>
</dbReference>
<dbReference type="STRING" id="178356.SAMN05216269_10763"/>
<dbReference type="OrthoDB" id="1099258at2"/>
<dbReference type="AlphaFoldDB" id="A0A1M7LNN8"/>
<sequence length="106" mass="11517">MKKLILSAAIFLGSLSSFAQATTATKTEETTQNTQTTQAVEEKYTEIQAADIPEAVKSALKKAFPTAILDKAFINEKKEYKLQVTVGEKVGALYSDAAGKWITKQS</sequence>
<reference evidence="3" key="1">
    <citation type="submission" date="2016-11" db="EMBL/GenBank/DDBJ databases">
        <authorList>
            <person name="Varghese N."/>
            <person name="Submissions S."/>
        </authorList>
    </citation>
    <scope>NUCLEOTIDE SEQUENCE [LARGE SCALE GENOMIC DNA]</scope>
    <source>
        <strain evidence="3">CGMCC 1.2749</strain>
    </source>
</reference>
<keyword evidence="3" id="KW-1185">Reference proteome</keyword>
<protein>
    <recommendedName>
        <fullName evidence="4">Beta-lactamase-inhibitor-like, PepSY-like</fullName>
    </recommendedName>
</protein>
<dbReference type="Proteomes" id="UP000184092">
    <property type="component" value="Unassembled WGS sequence"/>
</dbReference>
<organism evidence="2 3">
    <name type="scientific">Flavobacterium xinjiangense</name>
    <dbReference type="NCBI Taxonomy" id="178356"/>
    <lineage>
        <taxon>Bacteria</taxon>
        <taxon>Pseudomonadati</taxon>
        <taxon>Bacteroidota</taxon>
        <taxon>Flavobacteriia</taxon>
        <taxon>Flavobacteriales</taxon>
        <taxon>Flavobacteriaceae</taxon>
        <taxon>Flavobacterium</taxon>
    </lineage>
</organism>
<evidence type="ECO:0008006" key="4">
    <source>
        <dbReference type="Google" id="ProtNLM"/>
    </source>
</evidence>
<feature type="chain" id="PRO_5012974958" description="Beta-lactamase-inhibitor-like, PepSY-like" evidence="1">
    <location>
        <begin position="22"/>
        <end position="106"/>
    </location>
</feature>
<accession>A0A1M7LNN8</accession>
<dbReference type="EMBL" id="FRCL01000007">
    <property type="protein sequence ID" value="SHM79632.1"/>
    <property type="molecule type" value="Genomic_DNA"/>
</dbReference>
<keyword evidence="1" id="KW-0732">Signal</keyword>
<gene>
    <name evidence="2" type="ORF">SAMN05216269_10763</name>
</gene>
<feature type="signal peptide" evidence="1">
    <location>
        <begin position="1"/>
        <end position="21"/>
    </location>
</feature>
<proteinExistence type="predicted"/>
<name>A0A1M7LNN8_9FLAO</name>